<comment type="caution">
    <text evidence="1">The sequence shown here is derived from an EMBL/GenBank/DDBJ whole genome shotgun (WGS) entry which is preliminary data.</text>
</comment>
<accession>A0ACB8WSR2</accession>
<feature type="non-terminal residue" evidence="1">
    <location>
        <position position="174"/>
    </location>
</feature>
<reference evidence="1" key="1">
    <citation type="submission" date="2022-04" db="EMBL/GenBank/DDBJ databases">
        <title>Jade perch genome.</title>
        <authorList>
            <person name="Chao B."/>
        </authorList>
    </citation>
    <scope>NUCLEOTIDE SEQUENCE</scope>
    <source>
        <strain evidence="1">CB-2022</strain>
    </source>
</reference>
<proteinExistence type="predicted"/>
<evidence type="ECO:0000313" key="2">
    <source>
        <dbReference type="Proteomes" id="UP000831701"/>
    </source>
</evidence>
<sequence length="174" mass="19346">VKAALAKCQSLMVKETVAVRIIKKDTDFIQDIEKEVFMLKMISVLNPDHTNVVKFVEHFEHMGQTCLVYEMLDTCLYGVLQGHWKPLSLTEVQPIANLLMALGPEGVKLIDFGAAIPVFESPDRDGASVNPLQLDKRVPWLSSSLLRAPEIALGLPISEAIDVAKKSLYKECQL</sequence>
<gene>
    <name evidence="1" type="ORF">L3Q82_025247</name>
</gene>
<feature type="non-terminal residue" evidence="1">
    <location>
        <position position="1"/>
    </location>
</feature>
<organism evidence="1 2">
    <name type="scientific">Scortum barcoo</name>
    <name type="common">barcoo grunter</name>
    <dbReference type="NCBI Taxonomy" id="214431"/>
    <lineage>
        <taxon>Eukaryota</taxon>
        <taxon>Metazoa</taxon>
        <taxon>Chordata</taxon>
        <taxon>Craniata</taxon>
        <taxon>Vertebrata</taxon>
        <taxon>Euteleostomi</taxon>
        <taxon>Actinopterygii</taxon>
        <taxon>Neopterygii</taxon>
        <taxon>Teleostei</taxon>
        <taxon>Neoteleostei</taxon>
        <taxon>Acanthomorphata</taxon>
        <taxon>Eupercaria</taxon>
        <taxon>Centrarchiformes</taxon>
        <taxon>Terapontoidei</taxon>
        <taxon>Terapontidae</taxon>
        <taxon>Scortum</taxon>
    </lineage>
</organism>
<dbReference type="EMBL" id="CM041537">
    <property type="protein sequence ID" value="KAI3370483.1"/>
    <property type="molecule type" value="Genomic_DNA"/>
</dbReference>
<dbReference type="Proteomes" id="UP000831701">
    <property type="component" value="Chromosome 7"/>
</dbReference>
<evidence type="ECO:0000313" key="1">
    <source>
        <dbReference type="EMBL" id="KAI3370483.1"/>
    </source>
</evidence>
<protein>
    <submittedName>
        <fullName evidence="1">Uncharacterized protein</fullName>
    </submittedName>
</protein>
<name>A0ACB8WSR2_9TELE</name>
<keyword evidence="2" id="KW-1185">Reference proteome</keyword>